<reference evidence="1 2" key="1">
    <citation type="submission" date="2014-04" db="EMBL/GenBank/DDBJ databases">
        <authorList>
            <consortium name="DOE Joint Genome Institute"/>
            <person name="Kuo A."/>
            <person name="Kohler A."/>
            <person name="Nagy L.G."/>
            <person name="Floudas D."/>
            <person name="Copeland A."/>
            <person name="Barry K.W."/>
            <person name="Cichocki N."/>
            <person name="Veneault-Fourrey C."/>
            <person name="LaButti K."/>
            <person name="Lindquist E.A."/>
            <person name="Lipzen A."/>
            <person name="Lundell T."/>
            <person name="Morin E."/>
            <person name="Murat C."/>
            <person name="Sun H."/>
            <person name="Tunlid A."/>
            <person name="Henrissat B."/>
            <person name="Grigoriev I.V."/>
            <person name="Hibbett D.S."/>
            <person name="Martin F."/>
            <person name="Nordberg H.P."/>
            <person name="Cantor M.N."/>
            <person name="Hua S.X."/>
        </authorList>
    </citation>
    <scope>NUCLEOTIDE SEQUENCE [LARGE SCALE GENOMIC DNA]</scope>
    <source>
        <strain evidence="1 2">LaAM-08-1</strain>
    </source>
</reference>
<proteinExistence type="predicted"/>
<evidence type="ECO:0000313" key="1">
    <source>
        <dbReference type="EMBL" id="KIJ95061.1"/>
    </source>
</evidence>
<evidence type="ECO:0000313" key="2">
    <source>
        <dbReference type="Proteomes" id="UP000054477"/>
    </source>
</evidence>
<sequence>MLALYGIYRVHEKGMKSAGVYYDGRCFTVQLSIFPVQVRTAANVSQVFLGNEDSSMVLSLSLRNQKTAMIYRSLFFASKALPV</sequence>
<name>A0A0C9XBF9_9AGAR</name>
<dbReference type="EMBL" id="KN838768">
    <property type="protein sequence ID" value="KIJ95061.1"/>
    <property type="molecule type" value="Genomic_DNA"/>
</dbReference>
<gene>
    <name evidence="1" type="ORF">K443DRAFT_339388</name>
</gene>
<dbReference type="HOGENOM" id="CLU_2542913_0_0_1"/>
<accession>A0A0C9XBF9</accession>
<keyword evidence="2" id="KW-1185">Reference proteome</keyword>
<reference evidence="2" key="2">
    <citation type="submission" date="2015-01" db="EMBL/GenBank/DDBJ databases">
        <title>Evolutionary Origins and Diversification of the Mycorrhizal Mutualists.</title>
        <authorList>
            <consortium name="DOE Joint Genome Institute"/>
            <consortium name="Mycorrhizal Genomics Consortium"/>
            <person name="Kohler A."/>
            <person name="Kuo A."/>
            <person name="Nagy L.G."/>
            <person name="Floudas D."/>
            <person name="Copeland A."/>
            <person name="Barry K.W."/>
            <person name="Cichocki N."/>
            <person name="Veneault-Fourrey C."/>
            <person name="LaButti K."/>
            <person name="Lindquist E.A."/>
            <person name="Lipzen A."/>
            <person name="Lundell T."/>
            <person name="Morin E."/>
            <person name="Murat C."/>
            <person name="Riley R."/>
            <person name="Ohm R."/>
            <person name="Sun H."/>
            <person name="Tunlid A."/>
            <person name="Henrissat B."/>
            <person name="Grigoriev I.V."/>
            <person name="Hibbett D.S."/>
            <person name="Martin F."/>
        </authorList>
    </citation>
    <scope>NUCLEOTIDE SEQUENCE [LARGE SCALE GENOMIC DNA]</scope>
    <source>
        <strain evidence="2">LaAM-08-1</strain>
    </source>
</reference>
<dbReference type="AlphaFoldDB" id="A0A0C9XBF9"/>
<protein>
    <submittedName>
        <fullName evidence="1">Uncharacterized protein</fullName>
    </submittedName>
</protein>
<dbReference type="Proteomes" id="UP000054477">
    <property type="component" value="Unassembled WGS sequence"/>
</dbReference>
<organism evidence="1 2">
    <name type="scientific">Laccaria amethystina LaAM-08-1</name>
    <dbReference type="NCBI Taxonomy" id="1095629"/>
    <lineage>
        <taxon>Eukaryota</taxon>
        <taxon>Fungi</taxon>
        <taxon>Dikarya</taxon>
        <taxon>Basidiomycota</taxon>
        <taxon>Agaricomycotina</taxon>
        <taxon>Agaricomycetes</taxon>
        <taxon>Agaricomycetidae</taxon>
        <taxon>Agaricales</taxon>
        <taxon>Agaricineae</taxon>
        <taxon>Hydnangiaceae</taxon>
        <taxon>Laccaria</taxon>
    </lineage>
</organism>